<dbReference type="KEGG" id="fcy:FRACYDRAFT_186015"/>
<feature type="transmembrane region" description="Helical" evidence="2">
    <location>
        <begin position="287"/>
        <end position="311"/>
    </location>
</feature>
<dbReference type="GO" id="GO:0042910">
    <property type="term" value="F:xenobiotic transmembrane transporter activity"/>
    <property type="evidence" value="ECO:0007669"/>
    <property type="project" value="InterPro"/>
</dbReference>
<dbReference type="InterPro" id="IPR002528">
    <property type="entry name" value="MATE_fam"/>
</dbReference>
<keyword evidence="2" id="KW-1133">Transmembrane helix</keyword>
<feature type="transmembrane region" description="Helical" evidence="2">
    <location>
        <begin position="419"/>
        <end position="437"/>
    </location>
</feature>
<dbReference type="InParanoid" id="A0A1E7FDP0"/>
<feature type="transmembrane region" description="Helical" evidence="2">
    <location>
        <begin position="486"/>
        <end position="505"/>
    </location>
</feature>
<evidence type="ECO:0000256" key="1">
    <source>
        <dbReference type="ARBA" id="ARBA00010199"/>
    </source>
</evidence>
<dbReference type="Gene3D" id="2.20.70.10">
    <property type="match status" value="1"/>
</dbReference>
<protein>
    <submittedName>
        <fullName evidence="3">Uncharacterized protein</fullName>
    </submittedName>
</protein>
<feature type="transmembrane region" description="Helical" evidence="2">
    <location>
        <begin position="230"/>
        <end position="248"/>
    </location>
</feature>
<keyword evidence="2" id="KW-0812">Transmembrane</keyword>
<dbReference type="AlphaFoldDB" id="A0A1E7FDP0"/>
<dbReference type="GO" id="GO:0015297">
    <property type="term" value="F:antiporter activity"/>
    <property type="evidence" value="ECO:0007669"/>
    <property type="project" value="InterPro"/>
</dbReference>
<feature type="transmembrane region" description="Helical" evidence="2">
    <location>
        <begin position="117"/>
        <end position="139"/>
    </location>
</feature>
<reference evidence="3 4" key="1">
    <citation type="submission" date="2016-09" db="EMBL/GenBank/DDBJ databases">
        <title>Extensive genetic diversity and differential bi-allelic expression allows diatom success in the polar Southern Ocean.</title>
        <authorList>
            <consortium name="DOE Joint Genome Institute"/>
            <person name="Mock T."/>
            <person name="Otillar R.P."/>
            <person name="Strauss J."/>
            <person name="Dupont C."/>
            <person name="Frickenhaus S."/>
            <person name="Maumus F."/>
            <person name="Mcmullan M."/>
            <person name="Sanges R."/>
            <person name="Schmutz J."/>
            <person name="Toseland A."/>
            <person name="Valas R."/>
            <person name="Veluchamy A."/>
            <person name="Ward B.J."/>
            <person name="Allen A."/>
            <person name="Barry K."/>
            <person name="Falciatore A."/>
            <person name="Ferrante M."/>
            <person name="Fortunato A.E."/>
            <person name="Gloeckner G."/>
            <person name="Gruber A."/>
            <person name="Hipkin R."/>
            <person name="Janech M."/>
            <person name="Kroth P."/>
            <person name="Leese F."/>
            <person name="Lindquist E."/>
            <person name="Lyon B.R."/>
            <person name="Martin J."/>
            <person name="Mayer C."/>
            <person name="Parker M."/>
            <person name="Quesneville H."/>
            <person name="Raymond J."/>
            <person name="Uhlig C."/>
            <person name="Valentin K.U."/>
            <person name="Worden A.Z."/>
            <person name="Armbrust E.V."/>
            <person name="Bowler C."/>
            <person name="Green B."/>
            <person name="Moulton V."/>
            <person name="Van Oosterhout C."/>
            <person name="Grigoriev I."/>
        </authorList>
    </citation>
    <scope>NUCLEOTIDE SEQUENCE [LARGE SCALE GENOMIC DNA]</scope>
    <source>
        <strain evidence="3 4">CCMP1102</strain>
    </source>
</reference>
<feature type="transmembrane region" description="Helical" evidence="2">
    <location>
        <begin position="190"/>
        <end position="210"/>
    </location>
</feature>
<name>A0A1E7FDP0_9STRA</name>
<dbReference type="Pfam" id="PF01554">
    <property type="entry name" value="MatE"/>
    <property type="match status" value="2"/>
</dbReference>
<dbReference type="GO" id="GO:0016020">
    <property type="term" value="C:membrane"/>
    <property type="evidence" value="ECO:0007669"/>
    <property type="project" value="InterPro"/>
</dbReference>
<dbReference type="EMBL" id="KV784358">
    <property type="protein sequence ID" value="OEU16236.1"/>
    <property type="molecule type" value="Genomic_DNA"/>
</dbReference>
<keyword evidence="4" id="KW-1185">Reference proteome</keyword>
<dbReference type="Proteomes" id="UP000095751">
    <property type="component" value="Unassembled WGS sequence"/>
</dbReference>
<organism evidence="3 4">
    <name type="scientific">Fragilariopsis cylindrus CCMP1102</name>
    <dbReference type="NCBI Taxonomy" id="635003"/>
    <lineage>
        <taxon>Eukaryota</taxon>
        <taxon>Sar</taxon>
        <taxon>Stramenopiles</taxon>
        <taxon>Ochrophyta</taxon>
        <taxon>Bacillariophyta</taxon>
        <taxon>Bacillariophyceae</taxon>
        <taxon>Bacillariophycidae</taxon>
        <taxon>Bacillariales</taxon>
        <taxon>Bacillariaceae</taxon>
        <taxon>Fragilariopsis</taxon>
    </lineage>
</organism>
<evidence type="ECO:0000313" key="3">
    <source>
        <dbReference type="EMBL" id="OEU16236.1"/>
    </source>
</evidence>
<accession>A0A1E7FDP0</accession>
<dbReference type="OrthoDB" id="42023at2759"/>
<evidence type="ECO:0000256" key="2">
    <source>
        <dbReference type="SAM" id="Phobius"/>
    </source>
</evidence>
<feature type="transmembrane region" description="Helical" evidence="2">
    <location>
        <begin position="457"/>
        <end position="479"/>
    </location>
</feature>
<feature type="transmembrane region" description="Helical" evidence="2">
    <location>
        <begin position="517"/>
        <end position="537"/>
    </location>
</feature>
<feature type="transmembrane region" description="Helical" evidence="2">
    <location>
        <begin position="260"/>
        <end position="281"/>
    </location>
</feature>
<keyword evidence="2" id="KW-0472">Membrane</keyword>
<sequence length="568" mass="63693">MTDVTLEDLNIYDFSLSEVLEETFLQYDDTDTSLLDGWEKRYDQQTQTIYYYNSGTGERSTQCPIDPVLSKHEITLGLFRKRPWACYFCSSGFFRKIFKLLSFDDEMKKILKLAAPYTSLTVVSSIFSLLEVGVIGRLLGTSDLSAYFVVKYIIELATIFLYGIMQALHVTCCQAIGAENLRLSGQYVQLSVWIHQIYCIPLMILFWNRFDEIVLRLGFDEEIAESARLYANYAMLYQAISVYHYAILQLLDVTDRENYSAILNSLQSALSFIGVLIFVNIHDGAQLWMLGVVSIVMMVCFSLINIIIVIWKGWLEGFWSGLVGSNPLSMSWDNLKAFLSQALPLSIGYVIEYGEWEVLFIFAAIIGPAEMAVWGLLGEIWELAEGIAGSATDASEVRVAMILGSGQPKLAKYSAEKSLCIGVILSWIMAVILLSMRSLIPKWLTKDETLQLMLTELLPLVCLGVIILSVGNTSWSILCAQGRSHLATAVTIVGSVFISLPFAFLSTFGLNLNLEGLVASLVIGYSISGFFNTLFLMSSNWERISRKMSKGTKKEEKIVDVEMTTILR</sequence>
<comment type="similarity">
    <text evidence="1">Belongs to the multi antimicrobial extrusion (MATE) (TC 2.A.66.1) family.</text>
</comment>
<feature type="transmembrane region" description="Helical" evidence="2">
    <location>
        <begin position="159"/>
        <end position="178"/>
    </location>
</feature>
<proteinExistence type="inferred from homology"/>
<gene>
    <name evidence="3" type="ORF">FRACYDRAFT_186015</name>
</gene>
<evidence type="ECO:0000313" key="4">
    <source>
        <dbReference type="Proteomes" id="UP000095751"/>
    </source>
</evidence>
<dbReference type="PANTHER" id="PTHR11206">
    <property type="entry name" value="MULTIDRUG RESISTANCE PROTEIN"/>
    <property type="match status" value="1"/>
</dbReference>